<evidence type="ECO:0000313" key="4">
    <source>
        <dbReference type="Proteomes" id="UP000188354"/>
    </source>
</evidence>
<feature type="region of interest" description="Disordered" evidence="1">
    <location>
        <begin position="43"/>
        <end position="75"/>
    </location>
</feature>
<proteinExistence type="predicted"/>
<dbReference type="Proteomes" id="UP000188354">
    <property type="component" value="Chromosome LG05"/>
</dbReference>
<organism evidence="3 4">
    <name type="scientific">Lupinus angustifolius</name>
    <name type="common">Narrow-leaved blue lupine</name>
    <dbReference type="NCBI Taxonomy" id="3871"/>
    <lineage>
        <taxon>Eukaryota</taxon>
        <taxon>Viridiplantae</taxon>
        <taxon>Streptophyta</taxon>
        <taxon>Embryophyta</taxon>
        <taxon>Tracheophyta</taxon>
        <taxon>Spermatophyta</taxon>
        <taxon>Magnoliopsida</taxon>
        <taxon>eudicotyledons</taxon>
        <taxon>Gunneridae</taxon>
        <taxon>Pentapetalae</taxon>
        <taxon>rosids</taxon>
        <taxon>fabids</taxon>
        <taxon>Fabales</taxon>
        <taxon>Fabaceae</taxon>
        <taxon>Papilionoideae</taxon>
        <taxon>50 kb inversion clade</taxon>
        <taxon>genistoids sensu lato</taxon>
        <taxon>core genistoids</taxon>
        <taxon>Genisteae</taxon>
        <taxon>Lupinus</taxon>
    </lineage>
</organism>
<reference evidence="3 4" key="1">
    <citation type="journal article" date="2017" name="Plant Biotechnol. J.">
        <title>A comprehensive draft genome sequence for lupin (Lupinus angustifolius), an emerging health food: insights into plant-microbe interactions and legume evolution.</title>
        <authorList>
            <person name="Hane J.K."/>
            <person name="Ming Y."/>
            <person name="Kamphuis L.G."/>
            <person name="Nelson M.N."/>
            <person name="Garg G."/>
            <person name="Atkins C.A."/>
            <person name="Bayer P.E."/>
            <person name="Bravo A."/>
            <person name="Bringans S."/>
            <person name="Cannon S."/>
            <person name="Edwards D."/>
            <person name="Foley R."/>
            <person name="Gao L.L."/>
            <person name="Harrison M.J."/>
            <person name="Huang W."/>
            <person name="Hurgobin B."/>
            <person name="Li S."/>
            <person name="Liu C.W."/>
            <person name="McGrath A."/>
            <person name="Morahan G."/>
            <person name="Murray J."/>
            <person name="Weller J."/>
            <person name="Jian J."/>
            <person name="Singh K.B."/>
        </authorList>
    </citation>
    <scope>NUCLEOTIDE SEQUENCE [LARGE SCALE GENOMIC DNA]</scope>
    <source>
        <strain evidence="4">cv. Tanjil</strain>
        <tissue evidence="3">Whole plant</tissue>
    </source>
</reference>
<keyword evidence="2" id="KW-0472">Membrane</keyword>
<accession>A0A4P1RIF0</accession>
<keyword evidence="2" id="KW-1133">Transmembrane helix</keyword>
<evidence type="ECO:0000256" key="2">
    <source>
        <dbReference type="SAM" id="Phobius"/>
    </source>
</evidence>
<gene>
    <name evidence="3" type="ORF">TanjilG_28294</name>
</gene>
<protein>
    <recommendedName>
        <fullName evidence="5">Transmembrane protein</fullName>
    </recommendedName>
</protein>
<keyword evidence="4" id="KW-1185">Reference proteome</keyword>
<evidence type="ECO:0000256" key="1">
    <source>
        <dbReference type="SAM" id="MobiDB-lite"/>
    </source>
</evidence>
<evidence type="ECO:0008006" key="5">
    <source>
        <dbReference type="Google" id="ProtNLM"/>
    </source>
</evidence>
<evidence type="ECO:0000313" key="3">
    <source>
        <dbReference type="EMBL" id="OIW11203.1"/>
    </source>
</evidence>
<dbReference type="Gramene" id="OIW11203">
    <property type="protein sequence ID" value="OIW11203"/>
    <property type="gene ID" value="TanjilG_28294"/>
</dbReference>
<dbReference type="AlphaFoldDB" id="A0A4P1RIF0"/>
<dbReference type="EMBL" id="CM007365">
    <property type="protein sequence ID" value="OIW11203.1"/>
    <property type="molecule type" value="Genomic_DNA"/>
</dbReference>
<sequence>MERRSTFITSFFLILILTLPYFSIGGTRSEAMDSEIYEIDYRGPETHSSVPPPDHSHGLMGSNAIKEDRVKKVHG</sequence>
<feature type="transmembrane region" description="Helical" evidence="2">
    <location>
        <begin position="6"/>
        <end position="24"/>
    </location>
</feature>
<name>A0A4P1RIF0_LUPAN</name>
<feature type="compositionally biased region" description="Basic and acidic residues" evidence="1">
    <location>
        <begin position="65"/>
        <end position="75"/>
    </location>
</feature>
<keyword evidence="2" id="KW-0812">Transmembrane</keyword>